<dbReference type="EMBL" id="JBHSIM010000004">
    <property type="protein sequence ID" value="MFC4831405.1"/>
    <property type="molecule type" value="Genomic_DNA"/>
</dbReference>
<dbReference type="InterPro" id="IPR050662">
    <property type="entry name" value="Sec-metab_biosynth-thioest"/>
</dbReference>
<dbReference type="Pfam" id="PF00753">
    <property type="entry name" value="Lactamase_B"/>
    <property type="match status" value="1"/>
</dbReference>
<accession>A0ABV9RCD9</accession>
<comment type="caution">
    <text evidence="2">The sequence shown here is derived from an EMBL/GenBank/DDBJ whole genome shotgun (WGS) entry which is preliminary data.</text>
</comment>
<gene>
    <name evidence="2" type="ORF">ACFPEL_03175</name>
</gene>
<dbReference type="InterPro" id="IPR036866">
    <property type="entry name" value="RibonucZ/Hydroxyglut_hydro"/>
</dbReference>
<dbReference type="SMART" id="SM00849">
    <property type="entry name" value="Lactamase_B"/>
    <property type="match status" value="1"/>
</dbReference>
<evidence type="ECO:0000313" key="3">
    <source>
        <dbReference type="Proteomes" id="UP001595909"/>
    </source>
</evidence>
<name>A0ABV9RCD9_9PSEU</name>
<sequence>MISDRHAWSRPELETVVPGVHRLPLPLPTDALRAVNVYLLAPEDGSPRGDGAELTLVDGGWAIDASRDVLGRLLGELGLATGDVRRFLVTHVHRDHYSQAVALRREHGARVALGAGERESLETVRTREDGLDAQTAGLDRAGAHDLATEVRRWVAAAEAPPPEDFTDPDEWLADGQELAAGGRSLVVRETPGHTRGHVVFVDETTADAGMLFAGDHVLPHITPSIGFEPAARPGALTRFLTSLAALRAEPDRMLLPAHGPVAPSVHDRVDELVAHHDKRLDEIAAAVAAGGSTALEVAGAIRWTRREYHLDDMETFNRMLAVLETDAHLEVLAAQGRVRRTADADTGVNHHAPA</sequence>
<dbReference type="Gene3D" id="1.10.10.10">
    <property type="entry name" value="Winged helix-like DNA-binding domain superfamily/Winged helix DNA-binding domain"/>
    <property type="match status" value="1"/>
</dbReference>
<evidence type="ECO:0000313" key="2">
    <source>
        <dbReference type="EMBL" id="MFC4831405.1"/>
    </source>
</evidence>
<dbReference type="SUPFAM" id="SSF56281">
    <property type="entry name" value="Metallo-hydrolase/oxidoreductase"/>
    <property type="match status" value="1"/>
</dbReference>
<dbReference type="PANTHER" id="PTHR23131">
    <property type="entry name" value="ENDORIBONUCLEASE LACTB2"/>
    <property type="match status" value="1"/>
</dbReference>
<dbReference type="Proteomes" id="UP001595909">
    <property type="component" value="Unassembled WGS sequence"/>
</dbReference>
<reference evidence="3" key="1">
    <citation type="journal article" date="2019" name="Int. J. Syst. Evol. Microbiol.">
        <title>The Global Catalogue of Microorganisms (GCM) 10K type strain sequencing project: providing services to taxonomists for standard genome sequencing and annotation.</title>
        <authorList>
            <consortium name="The Broad Institute Genomics Platform"/>
            <consortium name="The Broad Institute Genome Sequencing Center for Infectious Disease"/>
            <person name="Wu L."/>
            <person name="Ma J."/>
        </authorList>
    </citation>
    <scope>NUCLEOTIDE SEQUENCE [LARGE SCALE GENOMIC DNA]</scope>
    <source>
        <strain evidence="3">CCUG 50347</strain>
    </source>
</reference>
<dbReference type="RefSeq" id="WP_274192420.1">
    <property type="nucleotide sequence ID" value="NZ_BAABHN010000004.1"/>
</dbReference>
<proteinExistence type="predicted"/>
<protein>
    <submittedName>
        <fullName evidence="2">MBL fold metallo-hydrolase</fullName>
    </submittedName>
</protein>
<keyword evidence="3" id="KW-1185">Reference proteome</keyword>
<feature type="domain" description="Metallo-beta-lactamase" evidence="1">
    <location>
        <begin position="34"/>
        <end position="258"/>
    </location>
</feature>
<dbReference type="InterPro" id="IPR036388">
    <property type="entry name" value="WH-like_DNA-bd_sf"/>
</dbReference>
<dbReference type="Gene3D" id="3.60.15.10">
    <property type="entry name" value="Ribonuclease Z/Hydroxyacylglutathione hydrolase-like"/>
    <property type="match status" value="1"/>
</dbReference>
<dbReference type="InterPro" id="IPR001279">
    <property type="entry name" value="Metallo-B-lactamas"/>
</dbReference>
<evidence type="ECO:0000259" key="1">
    <source>
        <dbReference type="SMART" id="SM00849"/>
    </source>
</evidence>
<organism evidence="2 3">
    <name type="scientific">Actinomycetospora chibensis</name>
    <dbReference type="NCBI Taxonomy" id="663606"/>
    <lineage>
        <taxon>Bacteria</taxon>
        <taxon>Bacillati</taxon>
        <taxon>Actinomycetota</taxon>
        <taxon>Actinomycetes</taxon>
        <taxon>Pseudonocardiales</taxon>
        <taxon>Pseudonocardiaceae</taxon>
        <taxon>Actinomycetospora</taxon>
    </lineage>
</organism>
<dbReference type="PANTHER" id="PTHR23131:SF4">
    <property type="entry name" value="METALLO-BETA-LACTAMASE SUPERFAMILY POTEIN"/>
    <property type="match status" value="1"/>
</dbReference>